<evidence type="ECO:0000313" key="2">
    <source>
        <dbReference type="Proteomes" id="UP000277582"/>
    </source>
</evidence>
<accession>A0A429GHG4</accession>
<dbReference type="AlphaFoldDB" id="A0A429GHG4"/>
<evidence type="ECO:0000313" key="1">
    <source>
        <dbReference type="EMBL" id="RSN73258.1"/>
    </source>
</evidence>
<comment type="caution">
    <text evidence="1">The sequence shown here is derived from an EMBL/GenBank/DDBJ whole genome shotgun (WGS) entry which is preliminary data.</text>
</comment>
<gene>
    <name evidence="1" type="ORF">D6D85_11080</name>
</gene>
<dbReference type="EMBL" id="RCOS01000125">
    <property type="protein sequence ID" value="RSN73258.1"/>
    <property type="molecule type" value="Genomic_DNA"/>
</dbReference>
<reference evidence="1 2" key="1">
    <citation type="submission" date="2018-10" db="EMBL/GenBank/DDBJ databases">
        <title>Co-occurring genomic capacity for anaerobic methane metabolism and dissimilatory sulfite reduction discovered in the Korarchaeota.</title>
        <authorList>
            <person name="Mckay L.J."/>
            <person name="Dlakic M."/>
            <person name="Fields M.W."/>
            <person name="Delmont T.O."/>
            <person name="Eren A.M."/>
            <person name="Jay Z.J."/>
            <person name="Klingelsmith K.B."/>
            <person name="Rusch D.B."/>
            <person name="Inskeep W.P."/>
        </authorList>
    </citation>
    <scope>NUCLEOTIDE SEQUENCE [LARGE SCALE GENOMIC DNA]</scope>
    <source>
        <strain evidence="1 2">MDKW</strain>
    </source>
</reference>
<dbReference type="Proteomes" id="UP000277582">
    <property type="component" value="Unassembled WGS sequence"/>
</dbReference>
<sequence length="92" mass="10273">MFTMPLLELYISYDDLSSEVIEMMDEIKRAARKAGYTLAVRRIEQPGDDVIIKAALTGVKSAPAVRIGEKVILGREAMEFLMNLVKEGKVDL</sequence>
<name>A0A429GHG4_9CREN</name>
<keyword evidence="2" id="KW-1185">Reference proteome</keyword>
<organism evidence="1 2">
    <name type="scientific">Candidatus Methanodesulfokora washburnensis</name>
    <dbReference type="NCBI Taxonomy" id="2478471"/>
    <lineage>
        <taxon>Archaea</taxon>
        <taxon>Thermoproteota</taxon>
        <taxon>Candidatus Korarchaeia</taxon>
        <taxon>Candidatus Korarchaeia incertae sedis</taxon>
        <taxon>Candidatus Methanodesulfokora</taxon>
    </lineage>
</organism>
<proteinExistence type="predicted"/>
<protein>
    <recommendedName>
        <fullName evidence="3">Thioredoxin-like fold domain-containing protein</fullName>
    </recommendedName>
</protein>
<evidence type="ECO:0008006" key="3">
    <source>
        <dbReference type="Google" id="ProtNLM"/>
    </source>
</evidence>